<dbReference type="Proteomes" id="UP001165586">
    <property type="component" value="Unassembled WGS sequence"/>
</dbReference>
<comment type="catalytic activity">
    <reaction evidence="1">
        <text>(4aS,6R)-4a-hydroxy-L-erythro-5,6,7,8-tetrahydrobiopterin = (6R)-L-erythro-6,7-dihydrobiopterin + H2O</text>
        <dbReference type="Rhea" id="RHEA:11920"/>
        <dbReference type="ChEBI" id="CHEBI:15377"/>
        <dbReference type="ChEBI" id="CHEBI:15642"/>
        <dbReference type="ChEBI" id="CHEBI:43120"/>
        <dbReference type="EC" id="4.2.1.96"/>
    </reaction>
</comment>
<gene>
    <name evidence="7" type="ORF">N1032_20095</name>
</gene>
<evidence type="ECO:0000256" key="3">
    <source>
        <dbReference type="ARBA" id="ARBA00013252"/>
    </source>
</evidence>
<dbReference type="InterPro" id="IPR001533">
    <property type="entry name" value="Pterin_deHydtase"/>
</dbReference>
<dbReference type="Gene3D" id="3.10.180.10">
    <property type="entry name" value="2,3-Dihydroxybiphenyl 1,2-Dioxygenase, domain 1"/>
    <property type="match status" value="1"/>
</dbReference>
<dbReference type="SUPFAM" id="SSF54593">
    <property type="entry name" value="Glyoxalase/Bleomycin resistance protein/Dihydroxybiphenyl dioxygenase"/>
    <property type="match status" value="1"/>
</dbReference>
<dbReference type="InterPro" id="IPR041581">
    <property type="entry name" value="Glyoxalase_6"/>
</dbReference>
<dbReference type="EC" id="4.2.1.96" evidence="3"/>
<dbReference type="RefSeq" id="WP_259541691.1">
    <property type="nucleotide sequence ID" value="NZ_JANLCJ010000011.1"/>
</dbReference>
<evidence type="ECO:0000256" key="5">
    <source>
        <dbReference type="ARBA" id="ARBA00023239"/>
    </source>
</evidence>
<evidence type="ECO:0000313" key="8">
    <source>
        <dbReference type="Proteomes" id="UP001165586"/>
    </source>
</evidence>
<reference evidence="7" key="1">
    <citation type="submission" date="2022-08" db="EMBL/GenBank/DDBJ databases">
        <authorList>
            <person name="Deng Y."/>
            <person name="Han X.-F."/>
            <person name="Zhang Y.-Q."/>
        </authorList>
    </citation>
    <scope>NUCLEOTIDE SEQUENCE</scope>
    <source>
        <strain evidence="7">CPCC 203386</strain>
    </source>
</reference>
<organism evidence="7 8">
    <name type="scientific">Herbiconiux daphne</name>
    <dbReference type="NCBI Taxonomy" id="2970914"/>
    <lineage>
        <taxon>Bacteria</taxon>
        <taxon>Bacillati</taxon>
        <taxon>Actinomycetota</taxon>
        <taxon>Actinomycetes</taxon>
        <taxon>Micrococcales</taxon>
        <taxon>Microbacteriaceae</taxon>
        <taxon>Herbiconiux</taxon>
    </lineage>
</organism>
<dbReference type="Gene3D" id="3.30.1360.20">
    <property type="entry name" value="Transcriptional coactivator/pterin dehydratase"/>
    <property type="match status" value="1"/>
</dbReference>
<dbReference type="InterPro" id="IPR029068">
    <property type="entry name" value="Glyas_Bleomycin-R_OHBP_Dase"/>
</dbReference>
<dbReference type="CDD" id="cd00488">
    <property type="entry name" value="PCD_DCoH"/>
    <property type="match status" value="1"/>
</dbReference>
<comment type="similarity">
    <text evidence="2">Belongs to the pterin-4-alpha-carbinolamine dehydratase family.</text>
</comment>
<dbReference type="PANTHER" id="PTHR35908">
    <property type="entry name" value="HYPOTHETICAL FUSION PROTEIN"/>
    <property type="match status" value="1"/>
</dbReference>
<dbReference type="InterPro" id="IPR036428">
    <property type="entry name" value="PCD_sf"/>
</dbReference>
<proteinExistence type="inferred from homology"/>
<evidence type="ECO:0000256" key="1">
    <source>
        <dbReference type="ARBA" id="ARBA00001554"/>
    </source>
</evidence>
<keyword evidence="8" id="KW-1185">Reference proteome</keyword>
<dbReference type="PANTHER" id="PTHR35908:SF1">
    <property type="entry name" value="CONSERVED PROTEIN"/>
    <property type="match status" value="1"/>
</dbReference>
<name>A0ABT2H800_9MICO</name>
<dbReference type="Pfam" id="PF01329">
    <property type="entry name" value="Pterin_4a"/>
    <property type="match status" value="1"/>
</dbReference>
<accession>A0ABT2H800</accession>
<evidence type="ECO:0000259" key="6">
    <source>
        <dbReference type="Pfam" id="PF18029"/>
    </source>
</evidence>
<sequence length="218" mass="23485">MNDRISPARFHAAQGVSDWGVLFDAATARFATGSFERGAAFVAEIARLADAAGHHPDVDLRYATVTVRLFSHDITDISERDLALAQAVSQAAADLGIAADVVGLHAVQIAIDAADIPTVLPFWQAVTGYRRHGDDDLLDPFGRGPNIWFQQMDPPRTGRNRIHIDLSVPRSEAPARIAAALAAGGSIVNDDNAPAWWTLADPEGNEVDVAAWRDDSDW</sequence>
<comment type="caution">
    <text evidence="7">The sequence shown here is derived from an EMBL/GenBank/DDBJ whole genome shotgun (WGS) entry which is preliminary data.</text>
</comment>
<keyword evidence="5 7" id="KW-0456">Lyase</keyword>
<dbReference type="SUPFAM" id="SSF55248">
    <property type="entry name" value="PCD-like"/>
    <property type="match status" value="1"/>
</dbReference>
<protein>
    <recommendedName>
        <fullName evidence="4">Putative pterin-4-alpha-carbinolamine dehydratase</fullName>
        <ecNumber evidence="3">4.2.1.96</ecNumber>
    </recommendedName>
</protein>
<dbReference type="EMBL" id="JANLCJ010000011">
    <property type="protein sequence ID" value="MCS5736046.1"/>
    <property type="molecule type" value="Genomic_DNA"/>
</dbReference>
<evidence type="ECO:0000256" key="2">
    <source>
        <dbReference type="ARBA" id="ARBA00006472"/>
    </source>
</evidence>
<dbReference type="Pfam" id="PF18029">
    <property type="entry name" value="Glyoxalase_6"/>
    <property type="match status" value="1"/>
</dbReference>
<evidence type="ECO:0000313" key="7">
    <source>
        <dbReference type="EMBL" id="MCS5736046.1"/>
    </source>
</evidence>
<evidence type="ECO:0000256" key="4">
    <source>
        <dbReference type="ARBA" id="ARBA00021735"/>
    </source>
</evidence>
<feature type="domain" description="Glyoxalase-like" evidence="6">
    <location>
        <begin position="108"/>
        <end position="209"/>
    </location>
</feature>
<dbReference type="GO" id="GO:0008124">
    <property type="term" value="F:4-alpha-hydroxytetrahydrobiopterin dehydratase activity"/>
    <property type="evidence" value="ECO:0007669"/>
    <property type="project" value="UniProtKB-EC"/>
</dbReference>